<protein>
    <submittedName>
        <fullName evidence="1">Uncharacterized protein</fullName>
    </submittedName>
</protein>
<dbReference type="AlphaFoldDB" id="A0A0E9R319"/>
<dbReference type="EMBL" id="GBXM01085016">
    <property type="protein sequence ID" value="JAH23561.1"/>
    <property type="molecule type" value="Transcribed_RNA"/>
</dbReference>
<sequence>MISMSNICVNENSAMPPINISVMEIYTWMTNQYLNVRLSEATILYLQAKTCIFL</sequence>
<proteinExistence type="predicted"/>
<organism evidence="1">
    <name type="scientific">Anguilla anguilla</name>
    <name type="common">European freshwater eel</name>
    <name type="synonym">Muraena anguilla</name>
    <dbReference type="NCBI Taxonomy" id="7936"/>
    <lineage>
        <taxon>Eukaryota</taxon>
        <taxon>Metazoa</taxon>
        <taxon>Chordata</taxon>
        <taxon>Craniata</taxon>
        <taxon>Vertebrata</taxon>
        <taxon>Euteleostomi</taxon>
        <taxon>Actinopterygii</taxon>
        <taxon>Neopterygii</taxon>
        <taxon>Teleostei</taxon>
        <taxon>Anguilliformes</taxon>
        <taxon>Anguillidae</taxon>
        <taxon>Anguilla</taxon>
    </lineage>
</organism>
<accession>A0A0E9R319</accession>
<reference evidence="1" key="2">
    <citation type="journal article" date="2015" name="Fish Shellfish Immunol.">
        <title>Early steps in the European eel (Anguilla anguilla)-Vibrio vulnificus interaction in the gills: Role of the RtxA13 toxin.</title>
        <authorList>
            <person name="Callol A."/>
            <person name="Pajuelo D."/>
            <person name="Ebbesson L."/>
            <person name="Teles M."/>
            <person name="MacKenzie S."/>
            <person name="Amaro C."/>
        </authorList>
    </citation>
    <scope>NUCLEOTIDE SEQUENCE</scope>
</reference>
<reference evidence="1" key="1">
    <citation type="submission" date="2014-11" db="EMBL/GenBank/DDBJ databases">
        <authorList>
            <person name="Amaro Gonzalez C."/>
        </authorList>
    </citation>
    <scope>NUCLEOTIDE SEQUENCE</scope>
</reference>
<name>A0A0E9R319_ANGAN</name>
<evidence type="ECO:0000313" key="1">
    <source>
        <dbReference type="EMBL" id="JAH23561.1"/>
    </source>
</evidence>